<dbReference type="Pfam" id="PF21247">
    <property type="entry name" value="Fic-like_C"/>
    <property type="match status" value="1"/>
</dbReference>
<organism evidence="3 4">
    <name type="scientific">Desulfoglaeba alkanexedens ALDC</name>
    <dbReference type="NCBI Taxonomy" id="980445"/>
    <lineage>
        <taxon>Bacteria</taxon>
        <taxon>Pseudomonadati</taxon>
        <taxon>Thermodesulfobacteriota</taxon>
        <taxon>Syntrophobacteria</taxon>
        <taxon>Syntrophobacterales</taxon>
        <taxon>Syntrophobacteraceae</taxon>
        <taxon>Desulfoglaeba</taxon>
    </lineage>
</organism>
<evidence type="ECO:0000259" key="1">
    <source>
        <dbReference type="Pfam" id="PF04326"/>
    </source>
</evidence>
<dbReference type="PANTHER" id="PTHR30595:SF6">
    <property type="entry name" value="SCHLAFEN ALBA-2 DOMAIN-CONTAINING PROTEIN"/>
    <property type="match status" value="1"/>
</dbReference>
<dbReference type="Proteomes" id="UP000298602">
    <property type="component" value="Chromosome"/>
</dbReference>
<dbReference type="Gene3D" id="3.30.950.30">
    <property type="entry name" value="Schlafen, AAA domain"/>
    <property type="match status" value="1"/>
</dbReference>
<dbReference type="InterPro" id="IPR038461">
    <property type="entry name" value="Schlafen_AlbA_2_dom_sf"/>
</dbReference>
<dbReference type="Gene3D" id="3.30.565.60">
    <property type="match status" value="1"/>
</dbReference>
<feature type="domain" description="Filamentation induced by cAMP protein Fic-like C-terminal" evidence="2">
    <location>
        <begin position="442"/>
        <end position="500"/>
    </location>
</feature>
<name>A0A4P8L2Q1_9BACT</name>
<evidence type="ECO:0000313" key="4">
    <source>
        <dbReference type="Proteomes" id="UP000298602"/>
    </source>
</evidence>
<accession>A0A4P8L2Q1</accession>
<evidence type="ECO:0000259" key="2">
    <source>
        <dbReference type="Pfam" id="PF21247"/>
    </source>
</evidence>
<dbReference type="AlphaFoldDB" id="A0A4P8L2Q1"/>
<dbReference type="RefSeq" id="WP_137424078.1">
    <property type="nucleotide sequence ID" value="NZ_CP040098.1"/>
</dbReference>
<dbReference type="OrthoDB" id="9798761at2"/>
<dbReference type="InterPro" id="IPR049514">
    <property type="entry name" value="Fic-like_C"/>
</dbReference>
<dbReference type="Pfam" id="PF04326">
    <property type="entry name" value="SLFN_AlbA_2"/>
    <property type="match status" value="1"/>
</dbReference>
<reference evidence="3 4" key="2">
    <citation type="submission" date="2019-05" db="EMBL/GenBank/DDBJ databases">
        <authorList>
            <person name="Suflita J.M."/>
            <person name="Marks C.R."/>
        </authorList>
    </citation>
    <scope>NUCLEOTIDE SEQUENCE [LARGE SCALE GENOMIC DNA]</scope>
    <source>
        <strain evidence="3 4">ALDC</strain>
    </source>
</reference>
<keyword evidence="4" id="KW-1185">Reference proteome</keyword>
<gene>
    <name evidence="3" type="ORF">FDQ92_07975</name>
</gene>
<dbReference type="KEGG" id="dax:FDQ92_07975"/>
<reference evidence="3 4" key="1">
    <citation type="submission" date="2019-05" db="EMBL/GenBank/DDBJ databases">
        <title>The Complete Genome Sequence of the n-alkane-degrading Desulfoglaeba alkanexedens ALDC reveals multiple alkylsuccinate synthase gene clusters.</title>
        <authorList>
            <person name="Callaghan A.V."/>
            <person name="Davidova I.A."/>
            <person name="Duncan K.E."/>
            <person name="Morris B."/>
            <person name="McInerney M.J."/>
        </authorList>
    </citation>
    <scope>NUCLEOTIDE SEQUENCE [LARGE SCALE GENOMIC DNA]</scope>
    <source>
        <strain evidence="3 4">ALDC</strain>
    </source>
</reference>
<dbReference type="InterPro" id="IPR007421">
    <property type="entry name" value="Schlafen_AlbA_2_dom"/>
</dbReference>
<feature type="domain" description="Schlafen AlbA-2" evidence="1">
    <location>
        <begin position="16"/>
        <end position="126"/>
    </location>
</feature>
<proteinExistence type="predicted"/>
<evidence type="ECO:0000313" key="3">
    <source>
        <dbReference type="EMBL" id="QCQ22109.1"/>
    </source>
</evidence>
<protein>
    <submittedName>
        <fullName evidence="3">AAA family ATPase</fullName>
    </submittedName>
</protein>
<dbReference type="InterPro" id="IPR038475">
    <property type="entry name" value="RecG_C_sf"/>
</dbReference>
<dbReference type="PANTHER" id="PTHR30595">
    <property type="entry name" value="GLPR-RELATED TRANSCRIPTIONAL REPRESSOR"/>
    <property type="match status" value="1"/>
</dbReference>
<sequence>MDANERKLKGLIRKGEGISTEFKTCRNSLGRDVYETVCAFLNRHGGTILLGVTDSGDIQGIEPDAVLQIKKDFVTTVNNPQKIHPPAYISVNEVTVDRKLILRVYVPESSQVHRCNGRIYDRNEDGDFDITDHTRQVADLYQRKQATYSENKIYPFAKLDELRSDLIDKCRRLAGVWRDDHPWLGMDDMGLLKSAQLHQADPETGKSGITLAGILLLGNDQLILSAVPHHRTDLILRKVNLDRYDDRDLVRTNLIESYERIIAFVQKHLPDPFFLEGMERISLRDAIFREVASNILIHREYTNAFPAKLIIERGQVRTENSNKPNGFGALDPANFTPFPKNPVIGAFFREIHRADELGSGMRKMMRYGKAYGGADPQMIEGDIFRIIVKVPEFGPVGEVTGEVTGDATPKQVTKSGLSRAHEAHDGAHDEAHEPMSEIEQRILLACLDAPQNTPELLALLGYESRTGNFKKALSRLLDLAFLEMTIPDKPRSKKQKYRLTERGRKLLKRIEGG</sequence>
<dbReference type="EMBL" id="CP040098">
    <property type="protein sequence ID" value="QCQ22109.1"/>
    <property type="molecule type" value="Genomic_DNA"/>
</dbReference>